<evidence type="ECO:0000313" key="1">
    <source>
        <dbReference type="EMBL" id="KAI4469415.1"/>
    </source>
</evidence>
<keyword evidence="2" id="KW-1185">Reference proteome</keyword>
<dbReference type="EMBL" id="CM043015">
    <property type="protein sequence ID" value="KAI4469415.1"/>
    <property type="molecule type" value="Genomic_DNA"/>
</dbReference>
<comment type="caution">
    <text evidence="1">The sequence shown here is derived from an EMBL/GenBank/DDBJ whole genome shotgun (WGS) entry which is preliminary data.</text>
</comment>
<reference evidence="1" key="1">
    <citation type="submission" date="2022-04" db="EMBL/GenBank/DDBJ databases">
        <title>Chromosome-scale genome assembly of Holotrichia oblita Faldermann.</title>
        <authorList>
            <person name="Rongchong L."/>
        </authorList>
    </citation>
    <scope>NUCLEOTIDE SEQUENCE</scope>
    <source>
        <strain evidence="1">81SQS9</strain>
    </source>
</reference>
<organism evidence="1 2">
    <name type="scientific">Holotrichia oblita</name>
    <name type="common">Chafer beetle</name>
    <dbReference type="NCBI Taxonomy" id="644536"/>
    <lineage>
        <taxon>Eukaryota</taxon>
        <taxon>Metazoa</taxon>
        <taxon>Ecdysozoa</taxon>
        <taxon>Arthropoda</taxon>
        <taxon>Hexapoda</taxon>
        <taxon>Insecta</taxon>
        <taxon>Pterygota</taxon>
        <taxon>Neoptera</taxon>
        <taxon>Endopterygota</taxon>
        <taxon>Coleoptera</taxon>
        <taxon>Polyphaga</taxon>
        <taxon>Scarabaeiformia</taxon>
        <taxon>Scarabaeidae</taxon>
        <taxon>Melolonthinae</taxon>
        <taxon>Holotrichia</taxon>
    </lineage>
</organism>
<accession>A0ACB9TRE7</accession>
<name>A0ACB9TRE7_HOLOL</name>
<evidence type="ECO:0000313" key="2">
    <source>
        <dbReference type="Proteomes" id="UP001056778"/>
    </source>
</evidence>
<proteinExistence type="predicted"/>
<gene>
    <name evidence="1" type="ORF">MML48_1g12542</name>
</gene>
<sequence>MHENRNQIEDSITLPLLNVKKEEFDLRIENCYVLDQIGVNRSTLFYKDTLNIKDLLNNYNVKVTLVDHHVLAQDQQYLKPNVVGIFDHRPRDLNVIWSDNVDIKMQLVGSCASLITEEIYAKNPSRNCHFRYNRFKSAAGKVKPLDVEMSEKLEQFLQIPNPDHGGLFNKLWAEHNNVSHLTPRQLLIKDVKFVENVLIPGLPMLVKDFFEVTGYIGFVESVMRRKECDDNYSDGIGS</sequence>
<protein>
    <submittedName>
        <fullName evidence="1">Bnip - related</fullName>
    </submittedName>
</protein>
<dbReference type="Proteomes" id="UP001056778">
    <property type="component" value="Chromosome 1"/>
</dbReference>